<dbReference type="Gramene" id="rna33677">
    <property type="protein sequence ID" value="RHN58070.1"/>
    <property type="gene ID" value="gene33677"/>
</dbReference>
<reference evidence="1" key="1">
    <citation type="journal article" date="2018" name="Nat. Plants">
        <title>Whole-genome landscape of Medicago truncatula symbiotic genes.</title>
        <authorList>
            <person name="Pecrix Y."/>
            <person name="Gamas P."/>
            <person name="Carrere S."/>
        </authorList>
    </citation>
    <scope>NUCLEOTIDE SEQUENCE</scope>
    <source>
        <tissue evidence="1">Leaves</tissue>
    </source>
</reference>
<name>A0A396HXK6_MEDTR</name>
<dbReference type="EMBL" id="PSQE01000005">
    <property type="protein sequence ID" value="RHN58070.1"/>
    <property type="molecule type" value="Genomic_DNA"/>
</dbReference>
<proteinExistence type="predicted"/>
<sequence>MGPIPSKWRGNGICQFDTFIGSRKTHCNRYIRVAFRVGMGKSFPPYKNSFRSLDLRSYHGLSILYFFPIIFTLSTCKQPKKEKKLSILCNTYNNFTKIIHNFSNSKLC</sequence>
<gene>
    <name evidence="1" type="ORF">MtrunA17_Chr5g0447161</name>
</gene>
<protein>
    <submittedName>
        <fullName evidence="1">Uncharacterized protein</fullName>
    </submittedName>
</protein>
<accession>A0A396HXK6</accession>
<comment type="caution">
    <text evidence="1">The sequence shown here is derived from an EMBL/GenBank/DDBJ whole genome shotgun (WGS) entry which is preliminary data.</text>
</comment>
<dbReference type="Proteomes" id="UP000265566">
    <property type="component" value="Chromosome 5"/>
</dbReference>
<evidence type="ECO:0000313" key="1">
    <source>
        <dbReference type="EMBL" id="RHN58070.1"/>
    </source>
</evidence>
<organism evidence="1">
    <name type="scientific">Medicago truncatula</name>
    <name type="common">Barrel medic</name>
    <name type="synonym">Medicago tribuloides</name>
    <dbReference type="NCBI Taxonomy" id="3880"/>
    <lineage>
        <taxon>Eukaryota</taxon>
        <taxon>Viridiplantae</taxon>
        <taxon>Streptophyta</taxon>
        <taxon>Embryophyta</taxon>
        <taxon>Tracheophyta</taxon>
        <taxon>Spermatophyta</taxon>
        <taxon>Magnoliopsida</taxon>
        <taxon>eudicotyledons</taxon>
        <taxon>Gunneridae</taxon>
        <taxon>Pentapetalae</taxon>
        <taxon>rosids</taxon>
        <taxon>fabids</taxon>
        <taxon>Fabales</taxon>
        <taxon>Fabaceae</taxon>
        <taxon>Papilionoideae</taxon>
        <taxon>50 kb inversion clade</taxon>
        <taxon>NPAAA clade</taxon>
        <taxon>Hologalegina</taxon>
        <taxon>IRL clade</taxon>
        <taxon>Trifolieae</taxon>
        <taxon>Medicago</taxon>
    </lineage>
</organism>
<dbReference type="AlphaFoldDB" id="A0A396HXK6"/>